<dbReference type="EC" id="3.5.1.88" evidence="7"/>
<dbReference type="AlphaFoldDB" id="A0AAE1HM64"/>
<evidence type="ECO:0000256" key="6">
    <source>
        <dbReference type="ARBA" id="ARBA00048875"/>
    </source>
</evidence>
<dbReference type="GO" id="GO:0046872">
    <property type="term" value="F:metal ion binding"/>
    <property type="evidence" value="ECO:0007669"/>
    <property type="project" value="UniProtKB-KW"/>
</dbReference>
<dbReference type="HAMAP" id="MF_00163">
    <property type="entry name" value="Pep_deformylase"/>
    <property type="match status" value="1"/>
</dbReference>
<keyword evidence="9" id="KW-1185">Reference proteome</keyword>
<dbReference type="PANTHER" id="PTHR10458">
    <property type="entry name" value="PEPTIDE DEFORMYLASE"/>
    <property type="match status" value="1"/>
</dbReference>
<dbReference type="EMBL" id="JAHWGI010001149">
    <property type="protein sequence ID" value="KAK3923758.1"/>
    <property type="molecule type" value="Genomic_DNA"/>
</dbReference>
<dbReference type="FunFam" id="3.90.45.10:FF:000003">
    <property type="entry name" value="Peptide deformylase"/>
    <property type="match status" value="1"/>
</dbReference>
<comment type="caution">
    <text evidence="8">The sequence shown here is derived from an EMBL/GenBank/DDBJ whole genome shotgun (WGS) entry which is preliminary data.</text>
</comment>
<protein>
    <recommendedName>
        <fullName evidence="7">Peptide deformylase</fullName>
        <ecNumber evidence="7">3.5.1.88</ecNumber>
    </recommendedName>
</protein>
<evidence type="ECO:0000256" key="5">
    <source>
        <dbReference type="ARBA" id="ARBA00037114"/>
    </source>
</evidence>
<dbReference type="GO" id="GO:0006412">
    <property type="term" value="P:translation"/>
    <property type="evidence" value="ECO:0007669"/>
    <property type="project" value="UniProtKB-KW"/>
</dbReference>
<evidence type="ECO:0000256" key="7">
    <source>
        <dbReference type="RuleBase" id="RU362111"/>
    </source>
</evidence>
<dbReference type="GO" id="GO:0042586">
    <property type="term" value="F:peptide deformylase activity"/>
    <property type="evidence" value="ECO:0007669"/>
    <property type="project" value="UniProtKB-EC"/>
</dbReference>
<dbReference type="NCBIfam" id="NF001159">
    <property type="entry name" value="PRK00150.1-3"/>
    <property type="match status" value="1"/>
</dbReference>
<dbReference type="Proteomes" id="UP001219518">
    <property type="component" value="Unassembled WGS sequence"/>
</dbReference>
<dbReference type="PRINTS" id="PR01576">
    <property type="entry name" value="PDEFORMYLASE"/>
</dbReference>
<dbReference type="Pfam" id="PF01327">
    <property type="entry name" value="Pep_deformylase"/>
    <property type="match status" value="1"/>
</dbReference>
<comment type="catalytic activity">
    <reaction evidence="6 7">
        <text>N-terminal N-formyl-L-methionyl-[peptide] + H2O = N-terminal L-methionyl-[peptide] + formate</text>
        <dbReference type="Rhea" id="RHEA:24420"/>
        <dbReference type="Rhea" id="RHEA-COMP:10639"/>
        <dbReference type="Rhea" id="RHEA-COMP:10640"/>
        <dbReference type="ChEBI" id="CHEBI:15377"/>
        <dbReference type="ChEBI" id="CHEBI:15740"/>
        <dbReference type="ChEBI" id="CHEBI:49298"/>
        <dbReference type="ChEBI" id="CHEBI:64731"/>
        <dbReference type="EC" id="3.5.1.88"/>
    </reaction>
</comment>
<evidence type="ECO:0000313" key="9">
    <source>
        <dbReference type="Proteomes" id="UP001219518"/>
    </source>
</evidence>
<evidence type="ECO:0000313" key="8">
    <source>
        <dbReference type="EMBL" id="KAK3923758.1"/>
    </source>
</evidence>
<evidence type="ECO:0000256" key="2">
    <source>
        <dbReference type="ARBA" id="ARBA00022723"/>
    </source>
</evidence>
<keyword evidence="3 7" id="KW-0378">Hydrolase</keyword>
<keyword evidence="2 7" id="KW-0479">Metal-binding</keyword>
<dbReference type="CDD" id="cd00487">
    <property type="entry name" value="Pep_deformylase"/>
    <property type="match status" value="1"/>
</dbReference>
<dbReference type="InterPro" id="IPR023635">
    <property type="entry name" value="Peptide_deformylase"/>
</dbReference>
<keyword evidence="4 7" id="KW-0648">Protein biosynthesis</keyword>
<sequence>MFIKLFSMTCVRKCYSMKYLPLILRRHAAKKSYNQRYKDFIEPAFPKPPFNFICQIGDPVLRQRCDSVDESLINTSGFQDLIAHLWKVHEAFSLAGLAAPQIGLPLQLVVIGFTETQCKESNAKFVSPVLRRVLINPVYKVLDYKDKITDSEGCASVCGYSAQVSRYSHIQVEALNENGIKESWKASGFEARTIQHEVDHLQGVVFVDKMEAKSLECSYWQHVKLHEGKGYIEFGPGKRGFLAKLYRKLGL</sequence>
<comment type="similarity">
    <text evidence="1 7">Belongs to the polypeptide deformylase family.</text>
</comment>
<reference evidence="8" key="1">
    <citation type="submission" date="2021-07" db="EMBL/GenBank/DDBJ databases">
        <authorList>
            <person name="Catto M.A."/>
            <person name="Jacobson A."/>
            <person name="Kennedy G."/>
            <person name="Labadie P."/>
            <person name="Hunt B.G."/>
            <person name="Srinivasan R."/>
        </authorList>
    </citation>
    <scope>NUCLEOTIDE SEQUENCE</scope>
    <source>
        <strain evidence="8">PL_HMW_Pooled</strain>
        <tissue evidence="8">Head</tissue>
    </source>
</reference>
<dbReference type="Gene3D" id="3.90.45.10">
    <property type="entry name" value="Peptide deformylase"/>
    <property type="match status" value="1"/>
</dbReference>
<evidence type="ECO:0000256" key="1">
    <source>
        <dbReference type="ARBA" id="ARBA00010759"/>
    </source>
</evidence>
<dbReference type="PANTHER" id="PTHR10458:SF2">
    <property type="entry name" value="PEPTIDE DEFORMYLASE, MITOCHONDRIAL"/>
    <property type="match status" value="1"/>
</dbReference>
<dbReference type="GO" id="GO:0005739">
    <property type="term" value="C:mitochondrion"/>
    <property type="evidence" value="ECO:0007669"/>
    <property type="project" value="TreeGrafter"/>
</dbReference>
<reference evidence="8" key="2">
    <citation type="journal article" date="2023" name="BMC Genomics">
        <title>Pest status, molecular evolution, and epigenetic factors derived from the genome assembly of Frankliniella fusca, a thysanopteran phytovirus vector.</title>
        <authorList>
            <person name="Catto M.A."/>
            <person name="Labadie P.E."/>
            <person name="Jacobson A.L."/>
            <person name="Kennedy G.G."/>
            <person name="Srinivasan R."/>
            <person name="Hunt B.G."/>
        </authorList>
    </citation>
    <scope>NUCLEOTIDE SEQUENCE</scope>
    <source>
        <strain evidence="8">PL_HMW_Pooled</strain>
    </source>
</reference>
<dbReference type="InterPro" id="IPR036821">
    <property type="entry name" value="Peptide_deformylase_sf"/>
</dbReference>
<organism evidence="8 9">
    <name type="scientific">Frankliniella fusca</name>
    <dbReference type="NCBI Taxonomy" id="407009"/>
    <lineage>
        <taxon>Eukaryota</taxon>
        <taxon>Metazoa</taxon>
        <taxon>Ecdysozoa</taxon>
        <taxon>Arthropoda</taxon>
        <taxon>Hexapoda</taxon>
        <taxon>Insecta</taxon>
        <taxon>Pterygota</taxon>
        <taxon>Neoptera</taxon>
        <taxon>Paraneoptera</taxon>
        <taxon>Thysanoptera</taxon>
        <taxon>Terebrantia</taxon>
        <taxon>Thripoidea</taxon>
        <taxon>Thripidae</taxon>
        <taxon>Frankliniella</taxon>
    </lineage>
</organism>
<proteinExistence type="inferred from homology"/>
<gene>
    <name evidence="8" type="ORF">KUF71_002167</name>
</gene>
<comment type="function">
    <text evidence="5 7">Removes the formyl group from the N-terminal Met of newly synthesized proteins.</text>
</comment>
<evidence type="ECO:0000256" key="3">
    <source>
        <dbReference type="ARBA" id="ARBA00022801"/>
    </source>
</evidence>
<accession>A0AAE1HM64</accession>
<name>A0AAE1HM64_9NEOP</name>
<dbReference type="SUPFAM" id="SSF56420">
    <property type="entry name" value="Peptide deformylase"/>
    <property type="match status" value="1"/>
</dbReference>
<evidence type="ECO:0000256" key="4">
    <source>
        <dbReference type="ARBA" id="ARBA00022917"/>
    </source>
</evidence>